<evidence type="ECO:0000313" key="3">
    <source>
        <dbReference type="EMBL" id="EOB14837.1"/>
    </source>
</evidence>
<dbReference type="GO" id="GO:0005525">
    <property type="term" value="F:GTP binding"/>
    <property type="evidence" value="ECO:0007669"/>
    <property type="project" value="InterPro"/>
</dbReference>
<dbReference type="PROSITE" id="PS51710">
    <property type="entry name" value="G_OBG"/>
    <property type="match status" value="1"/>
</dbReference>
<dbReference type="PRINTS" id="PR00326">
    <property type="entry name" value="GTP1OBG"/>
</dbReference>
<dbReference type="InterPro" id="IPR031167">
    <property type="entry name" value="G_OBG"/>
</dbReference>
<dbReference type="AlphaFoldDB" id="R0KXA3"/>
<evidence type="ECO:0000256" key="1">
    <source>
        <dbReference type="ARBA" id="ARBA00022741"/>
    </source>
</evidence>
<reference evidence="3 4" key="1">
    <citation type="journal article" date="2013" name="BMC Genomics">
        <title>Comparative genomics of parasitic silkworm microsporidia reveal an association between genome expansion and host adaptation.</title>
        <authorList>
            <person name="Pan G."/>
            <person name="Xu J."/>
            <person name="Li T."/>
            <person name="Xia Q."/>
            <person name="Liu S.L."/>
            <person name="Zhang G."/>
            <person name="Li S."/>
            <person name="Li C."/>
            <person name="Liu H."/>
            <person name="Yang L."/>
            <person name="Liu T."/>
            <person name="Zhang X."/>
            <person name="Wu Z."/>
            <person name="Fan W."/>
            <person name="Dang X."/>
            <person name="Xiang H."/>
            <person name="Tao M."/>
            <person name="Li Y."/>
            <person name="Hu J."/>
            <person name="Li Z."/>
            <person name="Lin L."/>
            <person name="Luo J."/>
            <person name="Geng L."/>
            <person name="Wang L."/>
            <person name="Long M."/>
            <person name="Wan Y."/>
            <person name="He N."/>
            <person name="Zhang Z."/>
            <person name="Lu C."/>
            <person name="Keeling P.J."/>
            <person name="Wang J."/>
            <person name="Xiang Z."/>
            <person name="Zhou Z."/>
        </authorList>
    </citation>
    <scope>NUCLEOTIDE SEQUENCE [LARGE SCALE GENOMIC DNA]</scope>
    <source>
        <strain evidence="4">CQ1 / CVCC 102059</strain>
    </source>
</reference>
<dbReference type="STRING" id="578461.R0KXA3"/>
<organism evidence="3 4">
    <name type="scientific">Nosema bombycis (strain CQ1 / CVCC 102059)</name>
    <name type="common">Microsporidian parasite</name>
    <name type="synonym">Pebrine of silkworm</name>
    <dbReference type="NCBI Taxonomy" id="578461"/>
    <lineage>
        <taxon>Eukaryota</taxon>
        <taxon>Fungi</taxon>
        <taxon>Fungi incertae sedis</taxon>
        <taxon>Microsporidia</taxon>
        <taxon>Nosematidae</taxon>
        <taxon>Nosema</taxon>
    </lineage>
</organism>
<dbReference type="Pfam" id="PF01926">
    <property type="entry name" value="MMR_HSR1"/>
    <property type="match status" value="1"/>
</dbReference>
<dbReference type="PANTHER" id="PTHR43127">
    <property type="entry name" value="DEVELOPMENTALLY-REGULATED GTP-BINDING PROTEIN 2"/>
    <property type="match status" value="1"/>
</dbReference>
<keyword evidence="4" id="KW-1185">Reference proteome</keyword>
<dbReference type="GO" id="GO:0003924">
    <property type="term" value="F:GTPase activity"/>
    <property type="evidence" value="ECO:0007669"/>
    <property type="project" value="InterPro"/>
</dbReference>
<dbReference type="SUPFAM" id="SSF52540">
    <property type="entry name" value="P-loop containing nucleoside triphosphate hydrolases"/>
    <property type="match status" value="1"/>
</dbReference>
<dbReference type="OMA" id="PQATEYH"/>
<dbReference type="HOGENOM" id="CLU_044997_3_0_1"/>
<dbReference type="EMBL" id="KB908921">
    <property type="protein sequence ID" value="EOB14837.1"/>
    <property type="molecule type" value="Genomic_DNA"/>
</dbReference>
<dbReference type="VEuPathDB" id="MicrosporidiaDB:NBO_13g0014"/>
<accession>R0KXA3</accession>
<protein>
    <submittedName>
        <fullName evidence="3">GTP-binding protein</fullName>
    </submittedName>
</protein>
<sequence length="150" mass="16211">MGIQDRINEIEAEMNRTQKNKATEYHLGQLKARLAKLKNEVNSKPGGSQKQDGWEVEKSGDCRMALVGFPSVGKSTLLSLITATDSRAAEHEFTTIGCIAGKLKYNGATIQVLDLPGIISGASSNLGRGKQVISTARTADLILMVLDPRR</sequence>
<proteinExistence type="predicted"/>
<dbReference type="InterPro" id="IPR006073">
    <property type="entry name" value="GTP-bd"/>
</dbReference>
<dbReference type="InterPro" id="IPR027417">
    <property type="entry name" value="P-loop_NTPase"/>
</dbReference>
<dbReference type="NCBIfam" id="TIGR00231">
    <property type="entry name" value="small_GTP"/>
    <property type="match status" value="1"/>
</dbReference>
<name>R0KXA3_NOSB1</name>
<dbReference type="Proteomes" id="UP000016927">
    <property type="component" value="Unassembled WGS sequence"/>
</dbReference>
<dbReference type="OrthoDB" id="603at2759"/>
<dbReference type="Gene3D" id="3.40.50.300">
    <property type="entry name" value="P-loop containing nucleotide triphosphate hydrolases"/>
    <property type="match status" value="1"/>
</dbReference>
<keyword evidence="1" id="KW-0547">Nucleotide-binding</keyword>
<evidence type="ECO:0000313" key="4">
    <source>
        <dbReference type="Proteomes" id="UP000016927"/>
    </source>
</evidence>
<evidence type="ECO:0000259" key="2">
    <source>
        <dbReference type="PROSITE" id="PS51710"/>
    </source>
</evidence>
<dbReference type="InterPro" id="IPR045001">
    <property type="entry name" value="DRG"/>
</dbReference>
<feature type="domain" description="OBG-type G" evidence="2">
    <location>
        <begin position="62"/>
        <end position="150"/>
    </location>
</feature>
<dbReference type="InterPro" id="IPR005225">
    <property type="entry name" value="Small_GTP-bd"/>
</dbReference>
<gene>
    <name evidence="3" type="ORF">NBO_13g0014</name>
</gene>